<dbReference type="SUPFAM" id="SSF52540">
    <property type="entry name" value="P-loop containing nucleoside triphosphate hydrolases"/>
    <property type="match status" value="1"/>
</dbReference>
<feature type="domain" description="Sulphotransferase Stf0" evidence="1">
    <location>
        <begin position="1"/>
        <end position="229"/>
    </location>
</feature>
<dbReference type="GO" id="GO:0016740">
    <property type="term" value="F:transferase activity"/>
    <property type="evidence" value="ECO:0007669"/>
    <property type="project" value="InterPro"/>
</dbReference>
<reference evidence="2 3" key="1">
    <citation type="journal article" date="2014" name="Int. J. Syst. Evol. Microbiol.">
        <title>Complete genome sequence of Corynebacterium casei LMG S-19264T (=DSM 44701T), isolated from a smear-ripened cheese.</title>
        <authorList>
            <consortium name="US DOE Joint Genome Institute (JGI-PGF)"/>
            <person name="Walter F."/>
            <person name="Albersmeier A."/>
            <person name="Kalinowski J."/>
            <person name="Ruckert C."/>
        </authorList>
    </citation>
    <scope>NUCLEOTIDE SEQUENCE [LARGE SCALE GENOMIC DNA]</scope>
    <source>
        <strain evidence="2 3">CGMCC 1.15896</strain>
    </source>
</reference>
<dbReference type="EMBL" id="BMKB01000005">
    <property type="protein sequence ID" value="GGA58522.1"/>
    <property type="molecule type" value="Genomic_DNA"/>
</dbReference>
<protein>
    <submittedName>
        <fullName evidence="2">Sulfotransferase</fullName>
    </submittedName>
</protein>
<gene>
    <name evidence="2" type="ORF">GCM10011499_30830</name>
</gene>
<dbReference type="AlphaFoldDB" id="A0A916RIH8"/>
<evidence type="ECO:0000313" key="3">
    <source>
        <dbReference type="Proteomes" id="UP000596977"/>
    </source>
</evidence>
<proteinExistence type="predicted"/>
<sequence>MCDLLTATGIAGVPDSYFHRPSVSDWLASFDLTPQSAASKQVILDAIFQAALARGSGETGIFGLRLQRHSFDFFAQELAILHPGHTSDAQRFRAAFGRTLFVHLTRRDTVEQAISYVKARQTGLWHVASDGTELERLNPHAEPIYDGAELRNCYETMMAYGRDWRGWFERENIDPLRISYDALSADPLEVLCQVLDRLGVDCNAANGIEPGVKKLADSTNQDWATRFRSEFDIA</sequence>
<dbReference type="Pfam" id="PF09037">
    <property type="entry name" value="Sulphotransf"/>
    <property type="match status" value="1"/>
</dbReference>
<evidence type="ECO:0000259" key="1">
    <source>
        <dbReference type="Pfam" id="PF09037"/>
    </source>
</evidence>
<accession>A0A916RIH8</accession>
<keyword evidence="3" id="KW-1185">Reference proteome</keyword>
<dbReference type="InterPro" id="IPR024628">
    <property type="entry name" value="Sulfotransferase_Stf0_dom"/>
</dbReference>
<organism evidence="2 3">
    <name type="scientific">Pelagibacterium lentulum</name>
    <dbReference type="NCBI Taxonomy" id="2029865"/>
    <lineage>
        <taxon>Bacteria</taxon>
        <taxon>Pseudomonadati</taxon>
        <taxon>Pseudomonadota</taxon>
        <taxon>Alphaproteobacteria</taxon>
        <taxon>Hyphomicrobiales</taxon>
        <taxon>Devosiaceae</taxon>
        <taxon>Pelagibacterium</taxon>
    </lineage>
</organism>
<dbReference type="InterPro" id="IPR027417">
    <property type="entry name" value="P-loop_NTPase"/>
</dbReference>
<dbReference type="Gene3D" id="3.40.50.300">
    <property type="entry name" value="P-loop containing nucleotide triphosphate hydrolases"/>
    <property type="match status" value="1"/>
</dbReference>
<dbReference type="Proteomes" id="UP000596977">
    <property type="component" value="Unassembled WGS sequence"/>
</dbReference>
<comment type="caution">
    <text evidence="2">The sequence shown here is derived from an EMBL/GenBank/DDBJ whole genome shotgun (WGS) entry which is preliminary data.</text>
</comment>
<dbReference type="InterPro" id="IPR015124">
    <property type="entry name" value="Stf0"/>
</dbReference>
<dbReference type="PIRSF" id="PIRSF021497">
    <property type="entry name" value="Sulphotransferase_Stf0"/>
    <property type="match status" value="1"/>
</dbReference>
<name>A0A916RIH8_9HYPH</name>
<evidence type="ECO:0000313" key="2">
    <source>
        <dbReference type="EMBL" id="GGA58522.1"/>
    </source>
</evidence>